<comment type="caution">
    <text evidence="4">The sequence shown here is derived from an EMBL/GenBank/DDBJ whole genome shotgun (WGS) entry which is preliminary data.</text>
</comment>
<feature type="signal peptide" evidence="2">
    <location>
        <begin position="1"/>
        <end position="26"/>
    </location>
</feature>
<proteinExistence type="predicted"/>
<evidence type="ECO:0000259" key="3">
    <source>
        <dbReference type="Pfam" id="PF07833"/>
    </source>
</evidence>
<evidence type="ECO:0000256" key="2">
    <source>
        <dbReference type="SAM" id="SignalP"/>
    </source>
</evidence>
<dbReference type="EMBL" id="JBHUEH010000010">
    <property type="protein sequence ID" value="MFD1884637.1"/>
    <property type="molecule type" value="Genomic_DNA"/>
</dbReference>
<feature type="compositionally biased region" description="Gly residues" evidence="1">
    <location>
        <begin position="421"/>
        <end position="430"/>
    </location>
</feature>
<dbReference type="Proteomes" id="UP001597233">
    <property type="component" value="Unassembled WGS sequence"/>
</dbReference>
<evidence type="ECO:0000256" key="1">
    <source>
        <dbReference type="SAM" id="MobiDB-lite"/>
    </source>
</evidence>
<feature type="domain" description="Copper amine oxidase-like N-terminal" evidence="3">
    <location>
        <begin position="457"/>
        <end position="560"/>
    </location>
</feature>
<dbReference type="InterPro" id="IPR012854">
    <property type="entry name" value="Cu_amine_oxidase-like_N"/>
</dbReference>
<name>A0ABW4REB9_9BACL</name>
<feature type="region of interest" description="Disordered" evidence="1">
    <location>
        <begin position="394"/>
        <end position="435"/>
    </location>
</feature>
<keyword evidence="5" id="KW-1185">Reference proteome</keyword>
<evidence type="ECO:0000313" key="4">
    <source>
        <dbReference type="EMBL" id="MFD1884637.1"/>
    </source>
</evidence>
<dbReference type="InterPro" id="IPR036582">
    <property type="entry name" value="Mao_N_sf"/>
</dbReference>
<dbReference type="SUPFAM" id="SSF55383">
    <property type="entry name" value="Copper amine oxidase, domain N"/>
    <property type="match status" value="2"/>
</dbReference>
<gene>
    <name evidence="4" type="ORF">ACFSC9_03800</name>
</gene>
<evidence type="ECO:0000313" key="5">
    <source>
        <dbReference type="Proteomes" id="UP001597233"/>
    </source>
</evidence>
<accession>A0ABW4REB9</accession>
<organism evidence="4 5">
    <name type="scientific">Paenibacillus wenxiniae</name>
    <dbReference type="NCBI Taxonomy" id="1636843"/>
    <lineage>
        <taxon>Bacteria</taxon>
        <taxon>Bacillati</taxon>
        <taxon>Bacillota</taxon>
        <taxon>Bacilli</taxon>
        <taxon>Bacillales</taxon>
        <taxon>Paenibacillaceae</taxon>
        <taxon>Paenibacillus</taxon>
    </lineage>
</organism>
<protein>
    <submittedName>
        <fullName evidence="4">Copper amine oxidase N-terminal domain-containing protein</fullName>
    </submittedName>
</protein>
<dbReference type="Pfam" id="PF07833">
    <property type="entry name" value="Cu_amine_oxidN1"/>
    <property type="match status" value="1"/>
</dbReference>
<feature type="chain" id="PRO_5045300498" evidence="2">
    <location>
        <begin position="27"/>
        <end position="565"/>
    </location>
</feature>
<reference evidence="5" key="1">
    <citation type="journal article" date="2019" name="Int. J. Syst. Evol. Microbiol.">
        <title>The Global Catalogue of Microorganisms (GCM) 10K type strain sequencing project: providing services to taxonomists for standard genome sequencing and annotation.</title>
        <authorList>
            <consortium name="The Broad Institute Genomics Platform"/>
            <consortium name="The Broad Institute Genome Sequencing Center for Infectious Disease"/>
            <person name="Wu L."/>
            <person name="Ma J."/>
        </authorList>
    </citation>
    <scope>NUCLEOTIDE SEQUENCE [LARGE SCALE GENOMIC DNA]</scope>
    <source>
        <strain evidence="5">CCUG 54950</strain>
    </source>
</reference>
<feature type="compositionally biased region" description="Low complexity" evidence="1">
    <location>
        <begin position="398"/>
        <end position="420"/>
    </location>
</feature>
<keyword evidence="2" id="KW-0732">Signal</keyword>
<dbReference type="Gene3D" id="3.30.457.10">
    <property type="entry name" value="Copper amine oxidase-like, N-terminal domain"/>
    <property type="match status" value="1"/>
</dbReference>
<sequence length="565" mass="60739">MFKSVLSKISILLMAVVLIIPTTVGAAATTTKGAGADLRSALGQILGEHALLAIIAMQKGIDGKADFDQAAAALNANTDDLSAAVASVYGASAGEAFKKIWSSHIGYFVDYVKATAANDSAAKQKAKDELAEYKVTQAKFFADANPNLQQAALEAGLTEHINMLLTAFDAYVAKDYTKAYDTADQAYKHMFMFGDILSAAIEKQFPNKFTGDMSTMQASDLRSALGIILGEHATLAVWAMQKGIDGAPDFNQAAGLLNKNTDELSAAVASVYGQAAGDAFKTIWSSHIGYFVDYVKATAAKDDAAKQKAKDELAEYKVTQAKFFADANPNLPQSALEAGLAEHINMLLMAFDDYVAKDYAKAYSQERMAYAHMFMFGDILSEAIVMQYPEKFGGTSSGGSTTPSTGGTTTPSTGTDHSGMNHGGTTGGMNGTTSADASPELQTKVIQFTVGSKMYMVNGESMGMTTKPVMYNGRTYIPLRYLAANIGAKISFDNKMKSTTLNTGSDVLEFWNNSRRYKINNMLMMTDSMTISRDGRTLVPVRFVAETFDWNVTYNNGMITLSKTY</sequence>
<dbReference type="RefSeq" id="WP_347324286.1">
    <property type="nucleotide sequence ID" value="NZ_JBCGUH010000003.1"/>
</dbReference>